<name>G5JW11_9STRE</name>
<feature type="transmembrane region" description="Helical" evidence="1">
    <location>
        <begin position="12"/>
        <end position="30"/>
    </location>
</feature>
<keyword evidence="1" id="KW-0812">Transmembrane</keyword>
<proteinExistence type="predicted"/>
<accession>G5JW11</accession>
<keyword evidence="1" id="KW-0472">Membrane</keyword>
<dbReference type="AlphaFoldDB" id="G5JW11"/>
<keyword evidence="3" id="KW-1185">Reference proteome</keyword>
<evidence type="ECO:0000256" key="1">
    <source>
        <dbReference type="SAM" id="Phobius"/>
    </source>
</evidence>
<organism evidence="2 3">
    <name type="scientific">Streptococcus macacae NCTC 11558</name>
    <dbReference type="NCBI Taxonomy" id="764298"/>
    <lineage>
        <taxon>Bacteria</taxon>
        <taxon>Bacillati</taxon>
        <taxon>Bacillota</taxon>
        <taxon>Bacilli</taxon>
        <taxon>Lactobacillales</taxon>
        <taxon>Streptococcaceae</taxon>
        <taxon>Streptococcus</taxon>
    </lineage>
</organism>
<dbReference type="EMBL" id="AEUW02000001">
    <property type="protein sequence ID" value="EHJ51578.1"/>
    <property type="molecule type" value="Genomic_DNA"/>
</dbReference>
<reference evidence="2 3" key="1">
    <citation type="journal article" date="2014" name="Int. J. Syst. Evol. Microbiol.">
        <title>Phylogenomics and the dynamic genome evolution of the genus Streptococcus.</title>
        <authorList>
            <consortium name="The Broad Institute Genome Sequencing Platform"/>
            <person name="Richards V.P."/>
            <person name="Palmer S.R."/>
            <person name="Pavinski Bitar P.D."/>
            <person name="Qin X."/>
            <person name="Weinstock G.M."/>
            <person name="Highlander S.K."/>
            <person name="Town C.D."/>
            <person name="Burne R.A."/>
            <person name="Stanhope M.J."/>
        </authorList>
    </citation>
    <scope>NUCLEOTIDE SEQUENCE [LARGE SCALE GENOMIC DNA]</scope>
    <source>
        <strain evidence="2 3">NCTC 11558</strain>
    </source>
</reference>
<sequence length="37" mass="4638">MIYLKTEKRGQVVLSFLVFKVMRIFVFRFLRFRQLKV</sequence>
<comment type="caution">
    <text evidence="2">The sequence shown here is derived from an EMBL/GenBank/DDBJ whole genome shotgun (WGS) entry which is preliminary data.</text>
</comment>
<evidence type="ECO:0000313" key="2">
    <source>
        <dbReference type="EMBL" id="EHJ51578.1"/>
    </source>
</evidence>
<keyword evidence="1" id="KW-1133">Transmembrane helix</keyword>
<evidence type="ECO:0000313" key="3">
    <source>
        <dbReference type="Proteomes" id="UP000003573"/>
    </source>
</evidence>
<dbReference type="Proteomes" id="UP000003573">
    <property type="component" value="Unassembled WGS sequence"/>
</dbReference>
<gene>
    <name evidence="2" type="ORF">STRMA_1424</name>
</gene>
<protein>
    <submittedName>
        <fullName evidence="2">Uncharacterized protein</fullName>
    </submittedName>
</protein>